<dbReference type="AlphaFoldDB" id="A0A0M0JK62"/>
<keyword evidence="3" id="KW-1185">Reference proteome</keyword>
<evidence type="ECO:0000313" key="2">
    <source>
        <dbReference type="EMBL" id="KOO26732.1"/>
    </source>
</evidence>
<keyword evidence="1" id="KW-0732">Signal</keyword>
<dbReference type="PANTHER" id="PTHR11362:SF82">
    <property type="entry name" value="PHOSPHATIDYLETHANOLAMINE-BINDING PROTEIN 4"/>
    <property type="match status" value="1"/>
</dbReference>
<proteinExistence type="predicted"/>
<dbReference type="InterPro" id="IPR008914">
    <property type="entry name" value="PEBP"/>
</dbReference>
<feature type="signal peptide" evidence="1">
    <location>
        <begin position="1"/>
        <end position="23"/>
    </location>
</feature>
<comment type="caution">
    <text evidence="2">The sequence shown here is derived from an EMBL/GenBank/DDBJ whole genome shotgun (WGS) entry which is preliminary data.</text>
</comment>
<reference evidence="3" key="1">
    <citation type="journal article" date="2015" name="PLoS Genet.">
        <title>Genome Sequence and Transcriptome Analyses of Chrysochromulina tobin: Metabolic Tools for Enhanced Algal Fitness in the Prominent Order Prymnesiales (Haptophyceae).</title>
        <authorList>
            <person name="Hovde B.T."/>
            <person name="Deodato C.R."/>
            <person name="Hunsperger H.M."/>
            <person name="Ryken S.A."/>
            <person name="Yost W."/>
            <person name="Jha R.K."/>
            <person name="Patterson J."/>
            <person name="Monnat R.J. Jr."/>
            <person name="Barlow S.B."/>
            <person name="Starkenburg S.R."/>
            <person name="Cattolico R.A."/>
        </authorList>
    </citation>
    <scope>NUCLEOTIDE SEQUENCE</scope>
    <source>
        <strain evidence="3">CCMP291</strain>
    </source>
</reference>
<organism evidence="2 3">
    <name type="scientific">Chrysochromulina tobinii</name>
    <dbReference type="NCBI Taxonomy" id="1460289"/>
    <lineage>
        <taxon>Eukaryota</taxon>
        <taxon>Haptista</taxon>
        <taxon>Haptophyta</taxon>
        <taxon>Prymnesiophyceae</taxon>
        <taxon>Prymnesiales</taxon>
        <taxon>Chrysochromulinaceae</taxon>
        <taxon>Chrysochromulina</taxon>
    </lineage>
</organism>
<name>A0A0M0JK62_9EUKA</name>
<feature type="chain" id="PRO_5005601839" evidence="1">
    <location>
        <begin position="24"/>
        <end position="286"/>
    </location>
</feature>
<evidence type="ECO:0000313" key="3">
    <source>
        <dbReference type="Proteomes" id="UP000037460"/>
    </source>
</evidence>
<dbReference type="OrthoDB" id="2506647at2759"/>
<evidence type="ECO:0000256" key="1">
    <source>
        <dbReference type="SAM" id="SignalP"/>
    </source>
</evidence>
<dbReference type="EMBL" id="JWZX01002812">
    <property type="protein sequence ID" value="KOO26732.1"/>
    <property type="molecule type" value="Genomic_DNA"/>
</dbReference>
<protein>
    <submittedName>
        <fullName evidence="2">Ov-16 antigen</fullName>
    </submittedName>
</protein>
<dbReference type="Gene3D" id="3.90.280.10">
    <property type="entry name" value="PEBP-like"/>
    <property type="match status" value="1"/>
</dbReference>
<dbReference type="SUPFAM" id="SSF49777">
    <property type="entry name" value="PEBP-like"/>
    <property type="match status" value="1"/>
</dbReference>
<dbReference type="Proteomes" id="UP000037460">
    <property type="component" value="Unassembled WGS sequence"/>
</dbReference>
<gene>
    <name evidence="2" type="ORF">Ctob_012294</name>
</gene>
<dbReference type="Pfam" id="PF01161">
    <property type="entry name" value="PBP"/>
    <property type="match status" value="1"/>
</dbReference>
<dbReference type="PANTHER" id="PTHR11362">
    <property type="entry name" value="PHOSPHATIDYLETHANOLAMINE-BINDING PROTEIN"/>
    <property type="match status" value="1"/>
</dbReference>
<accession>A0A0M0JK62</accession>
<dbReference type="CDD" id="cd00866">
    <property type="entry name" value="PEBP_euk"/>
    <property type="match status" value="1"/>
</dbReference>
<sequence length="286" mass="31560">MRFTSASPIVLQLLLLLPASVLPAHPDDPWDDRIDPACCPYPEHDPRDYNWPYSHFQYSEVIPDVIGSFVSMCDLNLTYASAAVGNGGVDVEYGKPLSPSAVARAPAVAFALEPDRGPTTLHTLLMVDPDVPFRDAPSDGEWVHWLVYDIPGNATAKGTTLVEYSPPAPKPCPASDRLCLREHRVIFILWEQPHGPLVLQPEDVRIAAGVSAGRARYKARDFAARHRLGLQIAMNFFETYHDAGDGKFGAQPWWHVRDTESLAKVSHLVAHVERSKPAAAKGKEEL</sequence>
<dbReference type="InterPro" id="IPR036610">
    <property type="entry name" value="PEBP-like_sf"/>
</dbReference>
<dbReference type="InterPro" id="IPR035810">
    <property type="entry name" value="PEBP_euk"/>
</dbReference>